<comment type="similarity">
    <text evidence="1 6">Belongs to the peptidase S8 family.</text>
</comment>
<dbReference type="Pfam" id="PF00082">
    <property type="entry name" value="Peptidase_S8"/>
    <property type="match status" value="2"/>
</dbReference>
<dbReference type="RefSeq" id="WP_249302593.1">
    <property type="nucleotide sequence ID" value="NZ_CP060634.1"/>
</dbReference>
<evidence type="ECO:0000259" key="7">
    <source>
        <dbReference type="Pfam" id="PF00082"/>
    </source>
</evidence>
<dbReference type="AlphaFoldDB" id="A0A7G9G3Z4"/>
<evidence type="ECO:0000313" key="10">
    <source>
        <dbReference type="Proteomes" id="UP000515823"/>
    </source>
</evidence>
<dbReference type="CDD" id="cd07478">
    <property type="entry name" value="Peptidases_S8_CspA-like"/>
    <property type="match status" value="1"/>
</dbReference>
<accession>A0A7G9G3Z4</accession>
<feature type="active site" description="Charge relay system" evidence="5 6">
    <location>
        <position position="127"/>
    </location>
</feature>
<evidence type="ECO:0000256" key="2">
    <source>
        <dbReference type="ARBA" id="ARBA00022670"/>
    </source>
</evidence>
<feature type="domain" description="Peptidase S8/S53" evidence="7">
    <location>
        <begin position="118"/>
        <end position="302"/>
    </location>
</feature>
<evidence type="ECO:0000256" key="3">
    <source>
        <dbReference type="ARBA" id="ARBA00022801"/>
    </source>
</evidence>
<dbReference type="InterPro" id="IPR050131">
    <property type="entry name" value="Peptidase_S8_subtilisin-like"/>
</dbReference>
<feature type="active site" description="Charge relay system" evidence="5 6">
    <location>
        <position position="193"/>
    </location>
</feature>
<dbReference type="PROSITE" id="PS51892">
    <property type="entry name" value="SUBTILASE"/>
    <property type="match status" value="1"/>
</dbReference>
<dbReference type="PROSITE" id="PS00138">
    <property type="entry name" value="SUBTILASE_SER"/>
    <property type="match status" value="1"/>
</dbReference>
<evidence type="ECO:0000256" key="1">
    <source>
        <dbReference type="ARBA" id="ARBA00011073"/>
    </source>
</evidence>
<feature type="domain" description="Peptidase S8/S53" evidence="7">
    <location>
        <begin position="449"/>
        <end position="570"/>
    </location>
</feature>
<dbReference type="Proteomes" id="UP000515823">
    <property type="component" value="Chromosome"/>
</dbReference>
<dbReference type="InterPro" id="IPR017310">
    <property type="entry name" value="Pept_S8A_subtilisin_clostridia"/>
</dbReference>
<gene>
    <name evidence="9" type="ORF">H9Q78_14015</name>
</gene>
<dbReference type="PIRSF" id="PIRSF037894">
    <property type="entry name" value="Subtilisin_rel_CspABC"/>
    <property type="match status" value="1"/>
</dbReference>
<sequence>MPDQKLENLLNLALAVPEEERKKSLDLNVGYEKATNTWDIIVKYSGDIRRLVGDDVRVVQLLNNYAIVTLPESLVEAISQEPEIEYIEKPKGLFLATDVGRSVSCINQVQIGSGALFGSGVVIAVIDSGVDYWLEDFRDSEGNSRILFLWDQTIDGNPPEGYYIGTEYTREQINEALREDDRSLVPSQDFQNHGTPVAGIAAGNGGVGGSQYRGVAPESQLLVVKLGNAGGGFPRTTELMQAVDYVVRKMLEYRFPLAVNLSFGNTYGSHDGTSLLERFLNDVSDLGKMVICVGSGNEGGSGGHTSGVLVNLPEGADREAGSTFVRLIVGQYETGLNIQLWKSYVDQFSIMMTTPRGRRLGPFRLEQPIGRYQTPEATIYVYYGEPIPYSSAQEIFIDFIPTDTYLESGIYYIQLIPQKIVEGRFDMWLPSEGVLNRATRFSNPTPDITLTIPSTAADVITVGAYDSRYLTYADFSGRGYTRVTNQVKPDLVAPGVGIETIQAGGGYGPMTGTSFAAPFVTGAAALMMEWGIIKGNDPYLYGEKLKAYLRRGARPLPGFTTYPNPQVGYGALCLNDSLPDRR</sequence>
<dbReference type="Gene3D" id="3.30.70.2980">
    <property type="match status" value="1"/>
</dbReference>
<feature type="active site" description="Charge relay system" evidence="5 6">
    <location>
        <position position="514"/>
    </location>
</feature>
<dbReference type="GO" id="GO:0004252">
    <property type="term" value="F:serine-type endopeptidase activity"/>
    <property type="evidence" value="ECO:0007669"/>
    <property type="project" value="UniProtKB-UniRule"/>
</dbReference>
<dbReference type="PANTHER" id="PTHR43806">
    <property type="entry name" value="PEPTIDASE S8"/>
    <property type="match status" value="1"/>
</dbReference>
<keyword evidence="4 6" id="KW-0720">Serine protease</keyword>
<dbReference type="InterPro" id="IPR041365">
    <property type="entry name" value="CspB_prodomain"/>
</dbReference>
<name>A0A7G9G3Z4_9FIRM</name>
<dbReference type="Gene3D" id="2.60.120.1290">
    <property type="match status" value="1"/>
</dbReference>
<dbReference type="KEGG" id="qdo:H9Q78_14015"/>
<dbReference type="PANTHER" id="PTHR43806:SF11">
    <property type="entry name" value="CEREVISIN-RELATED"/>
    <property type="match status" value="1"/>
</dbReference>
<keyword evidence="3 6" id="KW-0378">Hydrolase</keyword>
<dbReference type="InterPro" id="IPR034045">
    <property type="entry name" value="Pep_S8_CspA-like"/>
</dbReference>
<dbReference type="InterPro" id="IPR000209">
    <property type="entry name" value="Peptidase_S8/S53_dom"/>
</dbReference>
<organism evidence="9 10">
    <name type="scientific">Qiania dongpingensis</name>
    <dbReference type="NCBI Taxonomy" id="2763669"/>
    <lineage>
        <taxon>Bacteria</taxon>
        <taxon>Bacillati</taxon>
        <taxon>Bacillota</taxon>
        <taxon>Clostridia</taxon>
        <taxon>Lachnospirales</taxon>
        <taxon>Lachnospiraceae</taxon>
        <taxon>Qiania</taxon>
    </lineage>
</organism>
<dbReference type="InterPro" id="IPR036852">
    <property type="entry name" value="Peptidase_S8/S53_dom_sf"/>
</dbReference>
<evidence type="ECO:0000256" key="6">
    <source>
        <dbReference type="PROSITE-ProRule" id="PRU01240"/>
    </source>
</evidence>
<proteinExistence type="inferred from homology"/>
<dbReference type="InterPro" id="IPR023828">
    <property type="entry name" value="Peptidase_S8_Ser-AS"/>
</dbReference>
<evidence type="ECO:0000256" key="5">
    <source>
        <dbReference type="PIRSR" id="PIRSR615500-1"/>
    </source>
</evidence>
<keyword evidence="10" id="KW-1185">Reference proteome</keyword>
<dbReference type="GO" id="GO:0006508">
    <property type="term" value="P:proteolysis"/>
    <property type="evidence" value="ECO:0007669"/>
    <property type="project" value="UniProtKB-KW"/>
</dbReference>
<reference evidence="9 10" key="1">
    <citation type="submission" date="2020-08" db="EMBL/GenBank/DDBJ databases">
        <authorList>
            <person name="Liu C."/>
            <person name="Sun Q."/>
        </authorList>
    </citation>
    <scope>NUCLEOTIDE SEQUENCE [LARGE SCALE GENOMIC DNA]</scope>
    <source>
        <strain evidence="9 10">NSJ-38</strain>
    </source>
</reference>
<dbReference type="PROSITE" id="PS00137">
    <property type="entry name" value="SUBTILASE_HIS"/>
    <property type="match status" value="1"/>
</dbReference>
<evidence type="ECO:0000256" key="4">
    <source>
        <dbReference type="ARBA" id="ARBA00022825"/>
    </source>
</evidence>
<dbReference type="SUPFAM" id="SSF52743">
    <property type="entry name" value="Subtilisin-like"/>
    <property type="match status" value="1"/>
</dbReference>
<dbReference type="InterPro" id="IPR022398">
    <property type="entry name" value="Peptidase_S8_His-AS"/>
</dbReference>
<dbReference type="Gene3D" id="3.40.50.200">
    <property type="entry name" value="Peptidase S8/S53 domain"/>
    <property type="match status" value="1"/>
</dbReference>
<dbReference type="EMBL" id="CP060634">
    <property type="protein sequence ID" value="QNM05526.1"/>
    <property type="molecule type" value="Genomic_DNA"/>
</dbReference>
<evidence type="ECO:0000259" key="8">
    <source>
        <dbReference type="Pfam" id="PF18425"/>
    </source>
</evidence>
<keyword evidence="2 6" id="KW-0645">Protease</keyword>
<protein>
    <submittedName>
        <fullName evidence="9">S8 family peptidase</fullName>
    </submittedName>
</protein>
<dbReference type="InterPro" id="IPR015500">
    <property type="entry name" value="Peptidase_S8_subtilisin-rel"/>
</dbReference>
<feature type="domain" description="Csp protease B prodomain" evidence="8">
    <location>
        <begin position="4"/>
        <end position="91"/>
    </location>
</feature>
<evidence type="ECO:0000313" key="9">
    <source>
        <dbReference type="EMBL" id="QNM05526.1"/>
    </source>
</evidence>
<dbReference type="PRINTS" id="PR00723">
    <property type="entry name" value="SUBTILISIN"/>
</dbReference>
<dbReference type="Pfam" id="PF18425">
    <property type="entry name" value="CspB_prodomain"/>
    <property type="match status" value="1"/>
</dbReference>